<feature type="domain" description="NAD-dependent epimerase/dehydratase" evidence="3">
    <location>
        <begin position="13"/>
        <end position="198"/>
    </location>
</feature>
<evidence type="ECO:0000313" key="4">
    <source>
        <dbReference type="EMBL" id="CDF85226.1"/>
    </source>
</evidence>
<reference evidence="4 5" key="2">
    <citation type="submission" date="2014-05" db="EMBL/GenBank/DDBJ databases">
        <title>Genome sequence of the 3-chlorobenzoate degrading bacterium Pseudomonas knackmussii B13 shows multiple evidence for horizontal gene transfer.</title>
        <authorList>
            <person name="Miyazaki R."/>
            <person name="Bertelli C."/>
            <person name="Falquet L."/>
            <person name="Robinson-Rechavi M."/>
            <person name="Gharib W."/>
            <person name="Roy S."/>
            <person name="Van der Meer J.R."/>
        </authorList>
    </citation>
    <scope>NUCLEOTIDE SEQUENCE [LARGE SCALE GENOMIC DNA]</scope>
    <source>
        <strain evidence="4 5">B13</strain>
    </source>
</reference>
<name>A0A024HK34_PSEKB</name>
<keyword evidence="5" id="KW-1185">Reference proteome</keyword>
<dbReference type="eggNOG" id="COG0451">
    <property type="taxonomic scope" value="Bacteria"/>
</dbReference>
<dbReference type="InterPro" id="IPR001509">
    <property type="entry name" value="Epimerase_deHydtase"/>
</dbReference>
<dbReference type="PATRIC" id="fig|1301098.3.peg.3901"/>
<reference evidence="4 5" key="1">
    <citation type="submission" date="2013-03" db="EMBL/GenBank/DDBJ databases">
        <authorList>
            <person name="Linke B."/>
        </authorList>
    </citation>
    <scope>NUCLEOTIDE SEQUENCE [LARGE SCALE GENOMIC DNA]</scope>
    <source>
        <strain evidence="4 5">B13</strain>
    </source>
</reference>
<evidence type="ECO:0000313" key="5">
    <source>
        <dbReference type="Proteomes" id="UP000025241"/>
    </source>
</evidence>
<evidence type="ECO:0000256" key="1">
    <source>
        <dbReference type="ARBA" id="ARBA00005125"/>
    </source>
</evidence>
<dbReference type="Proteomes" id="UP000025241">
    <property type="component" value="Chromosome I"/>
</dbReference>
<evidence type="ECO:0000259" key="3">
    <source>
        <dbReference type="Pfam" id="PF01370"/>
    </source>
</evidence>
<dbReference type="SUPFAM" id="SSF51735">
    <property type="entry name" value="NAD(P)-binding Rossmann-fold domains"/>
    <property type="match status" value="1"/>
</dbReference>
<dbReference type="InterPro" id="IPR036291">
    <property type="entry name" value="NAD(P)-bd_dom_sf"/>
</dbReference>
<dbReference type="KEGG" id="pkc:PKB_3897"/>
<sequence>MPRALPGYVEVLPGELERLDQWAAALNDKQVVVHMAARAHVLSESESPEQVLETFRRVNRDATLALAAESARRGVKRFVFISSIGVCGNLSGARAFDEQRAVEPVTPYAISKFEAEEGLRELAARTGMELVIIRPSLVYAADAPGNFALLLRLVRSRVPLPFGRVDNKRSLIAVESLAEFIAACVEHPAAAGESFVIADEESISTRDMVRELARGMGFKARLLPVPVALLRLAASLLGRRKMYEQLCEDLWIDTRKAAQMLGWHPSLGIHEGLRRAGASYAKMENARY</sequence>
<dbReference type="HOGENOM" id="CLU_007383_6_1_6"/>
<dbReference type="EMBL" id="HG322950">
    <property type="protein sequence ID" value="CDF85226.1"/>
    <property type="molecule type" value="Genomic_DNA"/>
</dbReference>
<dbReference type="PANTHER" id="PTHR43000">
    <property type="entry name" value="DTDP-D-GLUCOSE 4,6-DEHYDRATASE-RELATED"/>
    <property type="match status" value="1"/>
</dbReference>
<proteinExistence type="inferred from homology"/>
<gene>
    <name evidence="4" type="ORF">PKB_3897</name>
</gene>
<organism evidence="4 5">
    <name type="scientific">Pseudomonas knackmussii (strain DSM 6978 / CCUG 54928 / LMG 23759 / B13)</name>
    <dbReference type="NCBI Taxonomy" id="1301098"/>
    <lineage>
        <taxon>Bacteria</taxon>
        <taxon>Pseudomonadati</taxon>
        <taxon>Pseudomonadota</taxon>
        <taxon>Gammaproteobacteria</taxon>
        <taxon>Pseudomonadales</taxon>
        <taxon>Pseudomonadaceae</taxon>
        <taxon>Pseudomonas</taxon>
    </lineage>
</organism>
<accession>A0A024HK34</accession>
<dbReference type="Gene3D" id="3.40.50.720">
    <property type="entry name" value="NAD(P)-binding Rossmann-like Domain"/>
    <property type="match status" value="1"/>
</dbReference>
<dbReference type="Pfam" id="PF01370">
    <property type="entry name" value="Epimerase"/>
    <property type="match status" value="1"/>
</dbReference>
<dbReference type="STRING" id="1301098.PKB_3897"/>
<comment type="pathway">
    <text evidence="1">Bacterial outer membrane biogenesis; LPS O-antigen biosynthesis.</text>
</comment>
<dbReference type="AlphaFoldDB" id="A0A024HK34"/>
<protein>
    <submittedName>
        <fullName evidence="4">UDP-glucose 4-epimerase</fullName>
    </submittedName>
</protein>
<comment type="similarity">
    <text evidence="2">Belongs to the NAD(P)-dependent epimerase/dehydratase family.</text>
</comment>
<evidence type="ECO:0000256" key="2">
    <source>
        <dbReference type="ARBA" id="ARBA00007637"/>
    </source>
</evidence>